<dbReference type="SUPFAM" id="SSF55486">
    <property type="entry name" value="Metalloproteases ('zincins'), catalytic domain"/>
    <property type="match status" value="1"/>
</dbReference>
<proteinExistence type="predicted"/>
<reference evidence="3 4" key="1">
    <citation type="submission" date="2023-01" db="EMBL/GenBank/DDBJ databases">
        <title>Novel species of the genus Asticcacaulis isolated from rivers.</title>
        <authorList>
            <person name="Lu H."/>
        </authorList>
    </citation>
    <scope>NUCLEOTIDE SEQUENCE [LARGE SCALE GENOMIC DNA]</scope>
    <source>
        <strain evidence="3 4">LKC15W</strain>
    </source>
</reference>
<evidence type="ECO:0000313" key="4">
    <source>
        <dbReference type="Proteomes" id="UP001218579"/>
    </source>
</evidence>
<protein>
    <recommendedName>
        <fullName evidence="2">Peptidase M61 catalytic domain-containing protein</fullName>
    </recommendedName>
</protein>
<keyword evidence="4" id="KW-1185">Reference proteome</keyword>
<dbReference type="SUPFAM" id="SSF50156">
    <property type="entry name" value="PDZ domain-like"/>
    <property type="match status" value="1"/>
</dbReference>
<evidence type="ECO:0000256" key="1">
    <source>
        <dbReference type="SAM" id="SignalP"/>
    </source>
</evidence>
<gene>
    <name evidence="3" type="ORF">PQU98_16400</name>
</gene>
<comment type="caution">
    <text evidence="3">The sequence shown here is derived from an EMBL/GenBank/DDBJ whole genome shotgun (WGS) entry which is preliminary data.</text>
</comment>
<feature type="domain" description="Peptidase M61 catalytic" evidence="2">
    <location>
        <begin position="290"/>
        <end position="373"/>
    </location>
</feature>
<accession>A0ABT5HNJ6</accession>
<dbReference type="EMBL" id="JAQQKV010000004">
    <property type="protein sequence ID" value="MDC7677726.1"/>
    <property type="molecule type" value="Genomic_DNA"/>
</dbReference>
<dbReference type="InterPro" id="IPR007963">
    <property type="entry name" value="Peptidase_M61_catalytic"/>
</dbReference>
<feature type="chain" id="PRO_5045409665" description="Peptidase M61 catalytic domain-containing protein" evidence="1">
    <location>
        <begin position="20"/>
        <end position="566"/>
    </location>
</feature>
<dbReference type="Gene3D" id="1.10.390.10">
    <property type="entry name" value="Neutral Protease Domain 2"/>
    <property type="match status" value="1"/>
</dbReference>
<dbReference type="RefSeq" id="WP_272746044.1">
    <property type="nucleotide sequence ID" value="NZ_JAQQKV010000004.1"/>
</dbReference>
<name>A0ABT5HNJ6_9CAUL</name>
<dbReference type="Pfam" id="PF05299">
    <property type="entry name" value="Peptidase_M61"/>
    <property type="match status" value="1"/>
</dbReference>
<organism evidence="3 4">
    <name type="scientific">Asticcacaulis machinosus</name>
    <dbReference type="NCBI Taxonomy" id="2984211"/>
    <lineage>
        <taxon>Bacteria</taxon>
        <taxon>Pseudomonadati</taxon>
        <taxon>Pseudomonadota</taxon>
        <taxon>Alphaproteobacteria</taxon>
        <taxon>Caulobacterales</taxon>
        <taxon>Caulobacteraceae</taxon>
        <taxon>Asticcacaulis</taxon>
    </lineage>
</organism>
<dbReference type="Gene3D" id="2.30.42.10">
    <property type="match status" value="1"/>
</dbReference>
<keyword evidence="1" id="KW-0732">Signal</keyword>
<evidence type="ECO:0000313" key="3">
    <source>
        <dbReference type="EMBL" id="MDC7677726.1"/>
    </source>
</evidence>
<feature type="signal peptide" evidence="1">
    <location>
        <begin position="1"/>
        <end position="19"/>
    </location>
</feature>
<evidence type="ECO:0000259" key="2">
    <source>
        <dbReference type="Pfam" id="PF05299"/>
    </source>
</evidence>
<dbReference type="InterPro" id="IPR027268">
    <property type="entry name" value="Peptidase_M4/M1_CTD_sf"/>
</dbReference>
<dbReference type="Proteomes" id="UP001218579">
    <property type="component" value="Unassembled WGS sequence"/>
</dbReference>
<sequence>MRSLLLSASLMALAAGAVAEPLKLDLTLTPQVSAEAVTGWTVESRFDTVAGDPALRFTIPKTLGPLQRIPDRISLITARDDQGPLTLTISDGTGYMGAPAQVFTTDRAPVGDVILRYQVATSQETISGPNWELRSEGLGSSAQGSSILLLPDQEKPYQVSINWNLKNLPQGARAITSYARDPKTVTEPISRLRQTYFMAGNLISTPDDLTTPSVFRAASTAINNHPQKPLLDWSSDAYTRMSGYFGFQSPPPFTVLMRSNIYGGTSGTAGPEGLIATMAPQASELGIKSLISHEMVHVYLHGLMEADDSGRNPDAGWFTEGIAVYYQRRAPFKTGLFTPDQFLEDFNETARAYYSNIRINVPMSEAIKNFWTDPRQRIQPYNRGAMYFHVLDGQIRAKSKGKRTLDDVVRPYLKRHNDGLSVTEKDWMDLLVAELGPKAKTDFEAMMNGAVQIPASNALGMCFKRVETQMPVFELGFEMPSLINRPRVIAGLDPASPAAKAGLKDGDVVTNTLILDAIQQDPREPITLKIERGGEKHDITFSPQGHLTKGYLWQHVKGVSDAKCAE</sequence>
<dbReference type="InterPro" id="IPR036034">
    <property type="entry name" value="PDZ_sf"/>
</dbReference>